<reference evidence="7" key="4">
    <citation type="journal article" date="2000" name="DNA Res.">
        <title>Structural analysis of Arabidopsis thaliana chromosome 5. X. Sequence features of the regions of 3,076,755 bp covered by sixty P1 and TAC clones.</title>
        <authorList>
            <person name="Sato S."/>
            <person name="Nakamura Y."/>
            <person name="Kaneko T."/>
            <person name="Katoh T."/>
            <person name="Asamizu E."/>
            <person name="Kotani H."/>
            <person name="Tabata S."/>
        </authorList>
    </citation>
    <scope>NUCLEOTIDE SEQUENCE [LARGE SCALE GENOMIC DNA]</scope>
    <source>
        <strain>cv. Columbia</strain>
    </source>
</reference>
<reference evidence="6" key="3">
    <citation type="submission" date="1998-04" db="EMBL/GenBank/DDBJ databases">
        <authorList>
            <person name="Waterston R."/>
        </authorList>
    </citation>
    <scope>NUCLEOTIDE SEQUENCE</scope>
</reference>
<evidence type="ECO:0000256" key="3">
    <source>
        <dbReference type="ARBA" id="ARBA00022801"/>
    </source>
</evidence>
<keyword evidence="2" id="KW-0645">Protease</keyword>
<proteinExistence type="inferred from homology"/>
<protein>
    <submittedName>
        <fullName evidence="6">F7N22.14 protein</fullName>
    </submittedName>
    <submittedName>
        <fullName evidence="7">Retroelement pol polyprotein-like</fullName>
    </submittedName>
</protein>
<dbReference type="Pfam" id="PF09331">
    <property type="entry name" value="DUF1985"/>
    <property type="match status" value="1"/>
</dbReference>
<dbReference type="GO" id="GO:0006508">
    <property type="term" value="P:proteolysis"/>
    <property type="evidence" value="ECO:0007669"/>
    <property type="project" value="UniProtKB-KW"/>
</dbReference>
<accession>O65230</accession>
<feature type="region of interest" description="Disordered" evidence="4">
    <location>
        <begin position="446"/>
        <end position="491"/>
    </location>
</feature>
<evidence type="ECO:0000313" key="7">
    <source>
        <dbReference type="EMBL" id="BAA97397.1"/>
    </source>
</evidence>
<sequence>MSEDQAREYPPRLYQEGDSNLEGKGINHNIKLGEFPAIRESIGKEIWAELKETELRLIAKLVDSYFLWSGKTVHYLLCRQLRILKKELWCIVAGKPIRFGLNEFHHITGLNIDELPTEKFVPAADYKAFFSELHVPTGEGPNLDELRQGLVTCRAWPTEKRRWIPFESAKRVFDDKAMKTYPWGRAAYEALVVSIKLLRPIGKTYTVSGLVFVLQAWAYESIITIAERFGNAVNADEILLLRWGGNRTRATIESVIAEDIKANGGELRVRTMVEKAELSELFHFWPDQLEDPALDNLIQDLHGVKLVKGYWDVKTSEKKKKLLKDKSREKKKKKKNKKKEVAVESDEDEDVRSREQDGQGDEQSLVDVVSNLISPLNSRFDTVDTSIKEMSSRLDVIGCQIESSVEAKFEGRFGSIENDVKQIKEQLKAIADSKSSSYIRDMFLAKPQPQTQEDNPKAQTQKTPDVPKKITNNQSTAPSPPPSKHADVGVSRKLEAEFDKASIVSDFDFVETVSPLNRRLRSRKPPAPNVPKQKKEKTLNELIQKPPARRGRGRKPLEQPKKVPPTAPKIRIKKPKPSEETKEKAEEAKEKAEEDSDVVDVTDKVVSEYNEMLPESDEDEEETERLKSVKEIRLKTVKLAPDGSSLINLEDMPTHTFPVIGDNGLSCMRKGCLPSRAIYDPLAPVDPAKLQKLKAYLTGPESKHYYKTYGFDDVLFYSVIIAERKDWPDKKHGWLGDDHIAAYVKVLTTRLLRDPTPYYSERVMILDPWFTSMWSRDYAQWKMKPKRVSFKGSTYETWVNGTGGEDPTNKKWIPDVDHLYTILQTGGNHWATIHVDLPRGHVDCYDCIVGCHTKESDGKILEHCRPFTRMIPQIKSEIIPPEVRVPQYDQFSFQRRDLKKVPQNTITGDCGVYTLKILECLLLGVSFEGIPDSNIQGLRVRMATEIYDELPNRMSIRFYET</sequence>
<name>O65230_ARATH</name>
<evidence type="ECO:0000256" key="1">
    <source>
        <dbReference type="ARBA" id="ARBA00005234"/>
    </source>
</evidence>
<feature type="region of interest" description="Disordered" evidence="4">
    <location>
        <begin position="512"/>
        <end position="598"/>
    </location>
</feature>
<feature type="compositionally biased region" description="Polar residues" evidence="4">
    <location>
        <begin position="448"/>
        <end position="463"/>
    </location>
</feature>
<dbReference type="Pfam" id="PF02902">
    <property type="entry name" value="Peptidase_C48"/>
    <property type="match status" value="1"/>
</dbReference>
<dbReference type="SUPFAM" id="SSF54001">
    <property type="entry name" value="Cysteine proteinases"/>
    <property type="match status" value="1"/>
</dbReference>
<dbReference type="InterPro" id="IPR015410">
    <property type="entry name" value="DUF1985"/>
</dbReference>
<dbReference type="GO" id="GO:0008234">
    <property type="term" value="F:cysteine-type peptidase activity"/>
    <property type="evidence" value="ECO:0007669"/>
    <property type="project" value="InterPro"/>
</dbReference>
<dbReference type="PIR" id="T01167">
    <property type="entry name" value="T01167"/>
</dbReference>
<dbReference type="PANTHER" id="PTHR48449">
    <property type="entry name" value="DUF1985 DOMAIN-CONTAINING PROTEIN"/>
    <property type="match status" value="1"/>
</dbReference>
<reference evidence="6" key="1">
    <citation type="submission" date="1998-04" db="EMBL/GenBank/DDBJ databases">
        <title>The A. thaliana Genome Sequencing Project.</title>
        <authorList>
            <person name="WashU"/>
        </authorList>
    </citation>
    <scope>NUCLEOTIDE SEQUENCE</scope>
</reference>
<feature type="compositionally biased region" description="Basic and acidic residues" evidence="4">
    <location>
        <begin position="576"/>
        <end position="592"/>
    </location>
</feature>
<dbReference type="AlphaFoldDB" id="O65230"/>
<keyword evidence="3" id="KW-0378">Hydrolase</keyword>
<dbReference type="PANTHER" id="PTHR48449:SF1">
    <property type="entry name" value="DUF1985 DOMAIN-CONTAINING PROTEIN"/>
    <property type="match status" value="1"/>
</dbReference>
<dbReference type="InterPro" id="IPR038765">
    <property type="entry name" value="Papain-like_cys_pep_sf"/>
</dbReference>
<dbReference type="EMBL" id="AB024037">
    <property type="protein sequence ID" value="BAA97397.1"/>
    <property type="molecule type" value="Genomic_DNA"/>
</dbReference>
<feature type="domain" description="Ubiquitin-like protease family profile" evidence="5">
    <location>
        <begin position="719"/>
        <end position="921"/>
    </location>
</feature>
<dbReference type="Gene3D" id="3.40.395.10">
    <property type="entry name" value="Adenoviral Proteinase, Chain A"/>
    <property type="match status" value="1"/>
</dbReference>
<dbReference type="PROSITE" id="PS50600">
    <property type="entry name" value="ULP_PROTEASE"/>
    <property type="match status" value="1"/>
</dbReference>
<dbReference type="ExpressionAtlas" id="O65230">
    <property type="expression patterns" value="differential"/>
</dbReference>
<evidence type="ECO:0000256" key="4">
    <source>
        <dbReference type="SAM" id="MobiDB-lite"/>
    </source>
</evidence>
<dbReference type="EMBL" id="AF058825">
    <property type="protein sequence ID" value="AAC13586.1"/>
    <property type="molecule type" value="Genomic_DNA"/>
</dbReference>
<dbReference type="InterPro" id="IPR003653">
    <property type="entry name" value="Peptidase_C48_C"/>
</dbReference>
<evidence type="ECO:0000259" key="5">
    <source>
        <dbReference type="PROSITE" id="PS50600"/>
    </source>
</evidence>
<reference key="5">
    <citation type="journal article" date="2000" name="Nature">
        <title>Sequence and analysis of chromosome 5 of the plant Arabidopsis thaliana.</title>
        <authorList>
            <consortium name="Kazusa DNA Research Institute"/>
            <consortium name="Cold Spring Harbor and Washington University in St Louis Sequencing Consortium"/>
            <consortium name="European Union Arabidopsis Genome Sequencing Consortium"/>
            <person name="Tabata S."/>
            <person name="Kaneko T."/>
            <person name="Nakamura Y."/>
            <person name="Kotani H."/>
            <person name="Kato T."/>
            <person name="Asamizu E."/>
            <person name="Miyajima N."/>
            <person name="Sasamoto S."/>
            <person name="Kimura T."/>
            <person name="Hosouchi T."/>
            <person name="Kawashima K."/>
            <person name="Kohara M."/>
            <person name="Matsumoto M."/>
            <person name="Matsuno A."/>
            <person name="Muraki A."/>
            <person name="Nakayama S."/>
            <person name="Nakazaki N."/>
            <person name="Naruo K."/>
            <person name="Okumura S."/>
            <person name="Shinpo S."/>
            <person name="Takeuchi C."/>
            <person name="Wada T."/>
            <person name="Watanabe A."/>
            <person name="Yamada M."/>
            <person name="Yasuda M."/>
            <person name="Sato S."/>
            <person name="de la Bastide M."/>
            <person name="Huang E."/>
            <person name="Spiegel L."/>
            <person name="Gnoj L."/>
            <person name="O'Shaughnessy A."/>
            <person name="Preston R."/>
            <person name="Habermann K."/>
            <person name="Murray J."/>
            <person name="Johnson D."/>
            <person name="Rohlfing T."/>
            <person name="Nelson J."/>
            <person name="Stoneking T."/>
            <person name="Pepin K."/>
            <person name="Spieth J."/>
            <person name="Sekhon M."/>
            <person name="Armstrong J."/>
            <person name="Becker M."/>
            <person name="Belter E."/>
            <person name="Cordum H."/>
            <person name="Cordes M."/>
            <person name="Courtney L."/>
            <person name="Courtney W."/>
            <person name="Dante M."/>
            <person name="Du H."/>
            <person name="Edwards J."/>
            <person name="Fryman J."/>
            <person name="Haakensen B."/>
            <person name="Lamar E."/>
            <person name="Latreille P."/>
            <person name="Leonard S."/>
            <person name="Meyer R."/>
            <person name="Mulvaney E."/>
            <person name="Ozersky P."/>
            <person name="Riley A."/>
            <person name="Strowmatt C."/>
            <person name="Wagner-McPherson C."/>
            <person name="Wollam A."/>
            <person name="Yoakum M."/>
            <person name="Bell M."/>
            <person name="Dedhia N."/>
            <person name="Parnell L."/>
            <person name="Shah R."/>
            <person name="Rodriguez M."/>
            <person name="See L.H."/>
            <person name="Vil D."/>
            <person name="Baker J."/>
            <person name="Kirchoff K."/>
            <person name="Toth K."/>
            <person name="King L."/>
            <person name="Bahret A."/>
            <person name="Miller B."/>
            <person name="Marra M."/>
            <person name="Martienssen R."/>
            <person name="McCombie W.R."/>
            <person name="Wilson R.K."/>
            <person name="Murphy G."/>
            <person name="Bancroft I."/>
            <person name="Volckaert G."/>
            <person name="Wambutt R."/>
            <person name="Dusterhoft A."/>
            <person name="Stiekema W."/>
            <person name="Pohl T."/>
            <person name="Entian K.D."/>
            <person name="Terryn N."/>
            <person name="Hartley N."/>
            <person name="Bent E."/>
            <person name="Johnson S."/>
            <person name="Langham S.A."/>
            <person name="McCullagh B."/>
            <person name="Robben J."/>
            <person name="Grymonprez B."/>
            <person name="Zimmermann W."/>
            <person name="Ramsperger U."/>
            <person name="Wedler H."/>
            <person name="Balke K."/>
            <person name="Wedler E."/>
            <person name="Peters S."/>
            <person name="van Staveren M."/>
            <person name="Dirkse W."/>
            <person name="Mooijman P."/>
            <person name="Lankhorst R.K."/>
            <person name="Weitzenegger T."/>
            <person name="Bothe G."/>
            <person name="Rose M."/>
            <person name="Hauf J."/>
            <person name="Berneiser S."/>
            <person name="Hempel S."/>
            <person name="Feldpausch M."/>
            <person name="Lamberth S."/>
            <person name="Villarroel R."/>
            <person name="Gielen J."/>
            <person name="Ardiles W."/>
            <person name="Bents O."/>
            <person name="Lemcke K."/>
            <person name="Kolesov G."/>
            <person name="Mayer K."/>
            <person name="Rudd S."/>
            <person name="Schoof H."/>
            <person name="Schueller C."/>
            <person name="Zaccaria P."/>
            <person name="Mewes H.W."/>
            <person name="Bevan M."/>
            <person name="Fransz P."/>
        </authorList>
    </citation>
    <scope>NUCLEOTIDE SEQUENCE [LARGE SCALE GENOMIC DNA]</scope>
    <source>
        <strain>cv. Columbia</strain>
    </source>
</reference>
<feature type="region of interest" description="Disordered" evidence="4">
    <location>
        <begin position="322"/>
        <end position="365"/>
    </location>
</feature>
<feature type="compositionally biased region" description="Basic residues" evidence="4">
    <location>
        <begin position="322"/>
        <end position="338"/>
    </location>
</feature>
<gene>
    <name evidence="6" type="primary">F7N22.14</name>
</gene>
<reference evidence="6" key="2">
    <citation type="submission" date="1998-04" db="EMBL/GenBank/DDBJ databases">
        <title>The sequence of A. thaliana F7N22.</title>
        <authorList>
            <person name="Dante M."/>
        </authorList>
    </citation>
    <scope>NUCLEOTIDE SEQUENCE</scope>
</reference>
<evidence type="ECO:0000313" key="6">
    <source>
        <dbReference type="EMBL" id="AAC13586.1"/>
    </source>
</evidence>
<evidence type="ECO:0000256" key="2">
    <source>
        <dbReference type="ARBA" id="ARBA00022670"/>
    </source>
</evidence>
<organism evidence="6">
    <name type="scientific">Arabidopsis thaliana</name>
    <name type="common">Mouse-ear cress</name>
    <dbReference type="NCBI Taxonomy" id="3702"/>
    <lineage>
        <taxon>Eukaryota</taxon>
        <taxon>Viridiplantae</taxon>
        <taxon>Streptophyta</taxon>
        <taxon>Embryophyta</taxon>
        <taxon>Tracheophyta</taxon>
        <taxon>Spermatophyta</taxon>
        <taxon>Magnoliopsida</taxon>
        <taxon>eudicotyledons</taxon>
        <taxon>Gunneridae</taxon>
        <taxon>Pentapetalae</taxon>
        <taxon>rosids</taxon>
        <taxon>malvids</taxon>
        <taxon>Brassicales</taxon>
        <taxon>Brassicaceae</taxon>
        <taxon>Camelineae</taxon>
        <taxon>Arabidopsis</taxon>
    </lineage>
</organism>
<comment type="similarity">
    <text evidence="1">Belongs to the peptidase C48 family.</text>
</comment>